<feature type="region of interest" description="Disordered" evidence="1">
    <location>
        <begin position="164"/>
        <end position="273"/>
    </location>
</feature>
<organism evidence="2 3">
    <name type="scientific">Rhizopus microsporus</name>
    <dbReference type="NCBI Taxonomy" id="58291"/>
    <lineage>
        <taxon>Eukaryota</taxon>
        <taxon>Fungi</taxon>
        <taxon>Fungi incertae sedis</taxon>
        <taxon>Mucoromycota</taxon>
        <taxon>Mucoromycotina</taxon>
        <taxon>Mucoromycetes</taxon>
        <taxon>Mucorales</taxon>
        <taxon>Mucorineae</taxon>
        <taxon>Rhizopodaceae</taxon>
        <taxon>Rhizopus</taxon>
    </lineage>
</organism>
<reference evidence="2 3" key="1">
    <citation type="journal article" date="2016" name="Proc. Natl. Acad. Sci. U.S.A.">
        <title>Lipid metabolic changes in an early divergent fungus govern the establishment of a mutualistic symbiosis with endobacteria.</title>
        <authorList>
            <person name="Lastovetsky O.A."/>
            <person name="Gaspar M.L."/>
            <person name="Mondo S.J."/>
            <person name="LaButti K.M."/>
            <person name="Sandor L."/>
            <person name="Grigoriev I.V."/>
            <person name="Henry S.A."/>
            <person name="Pawlowska T.E."/>
        </authorList>
    </citation>
    <scope>NUCLEOTIDE SEQUENCE [LARGE SCALE GENOMIC DNA]</scope>
    <source>
        <strain evidence="2 3">ATCC 11559</strain>
    </source>
</reference>
<feature type="compositionally biased region" description="Polar residues" evidence="1">
    <location>
        <begin position="185"/>
        <end position="202"/>
    </location>
</feature>
<dbReference type="OMA" id="HYNMIET"/>
<proteinExistence type="predicted"/>
<name>A0A0A1NIM1_RHIZD</name>
<gene>
    <name evidence="2" type="ORF">BCV71DRAFT_206457</name>
</gene>
<dbReference type="AlphaFoldDB" id="A0A0A1NIM1"/>
<dbReference type="VEuPathDB" id="FungiDB:BCV72DRAFT_181851"/>
<evidence type="ECO:0000256" key="1">
    <source>
        <dbReference type="SAM" id="MobiDB-lite"/>
    </source>
</evidence>
<evidence type="ECO:0000313" key="2">
    <source>
        <dbReference type="EMBL" id="ORE13309.1"/>
    </source>
</evidence>
<feature type="compositionally biased region" description="Basic and acidic residues" evidence="1">
    <location>
        <begin position="211"/>
        <end position="221"/>
    </location>
</feature>
<feature type="compositionally biased region" description="Pro residues" evidence="1">
    <location>
        <begin position="233"/>
        <end position="244"/>
    </location>
</feature>
<accession>A0A0A1NIM1</accession>
<dbReference type="Proteomes" id="UP000242381">
    <property type="component" value="Unassembled WGS sequence"/>
</dbReference>
<dbReference type="EMBL" id="KV921548">
    <property type="protein sequence ID" value="ORE13309.1"/>
    <property type="molecule type" value="Genomic_DNA"/>
</dbReference>
<evidence type="ECO:0000313" key="3">
    <source>
        <dbReference type="Proteomes" id="UP000242381"/>
    </source>
</evidence>
<sequence>MPPKQSQWNNPMLPHHTVPSMSFSSMSVEDILAHYEPTSDLSEHILLAKEQEEKRRTAEELRQTEEAHLQAKMLEYQFIHPHHHPHHESSSSMLGYVDHFPEQIIPTSSLSTEMNTLFSSDYHYNMIETTSAASSPSLEFVPITSPQPADLCHIPSSPPELPMFPASAPVVTSKPTQRKPRSSIHRTLSYESIMELNTNRPKQSPPPQQPLDHEKVMEALRAKLRKSSSPKPKSAPEPTPPPNTYPTTGVLFLDLKHRRRKASASKRNSYKSI</sequence>
<protein>
    <submittedName>
        <fullName evidence="2">Uncharacterized protein</fullName>
    </submittedName>
</protein>